<dbReference type="Proteomes" id="UP000030653">
    <property type="component" value="Unassembled WGS sequence"/>
</dbReference>
<dbReference type="Pfam" id="PF01535">
    <property type="entry name" value="PPR"/>
    <property type="match status" value="1"/>
</dbReference>
<evidence type="ECO:0000256" key="2">
    <source>
        <dbReference type="SAM" id="MobiDB-lite"/>
    </source>
</evidence>
<organism evidence="3 4">
    <name type="scientific">Dacryopinax primogenitus (strain DJM 731)</name>
    <name type="common">Brown rot fungus</name>
    <dbReference type="NCBI Taxonomy" id="1858805"/>
    <lineage>
        <taxon>Eukaryota</taxon>
        <taxon>Fungi</taxon>
        <taxon>Dikarya</taxon>
        <taxon>Basidiomycota</taxon>
        <taxon>Agaricomycotina</taxon>
        <taxon>Dacrymycetes</taxon>
        <taxon>Dacrymycetales</taxon>
        <taxon>Dacrymycetaceae</taxon>
        <taxon>Dacryopinax</taxon>
    </lineage>
</organism>
<dbReference type="GeneID" id="63682828"/>
<dbReference type="EMBL" id="JH795855">
    <property type="protein sequence ID" value="EJU06554.1"/>
    <property type="molecule type" value="Genomic_DNA"/>
</dbReference>
<sequence>MRERWTSEKKDQWSKREKEWRPRGEEKEPRTNTEKRNRKPRGPAVSDFVSVESAPLDTNPVTLLEGEASTPESRTGTRVAPPMRPYELAQRVTKLCEQGKLDEAISYVKSAPTASQNAIVWNTLIMYAFNAYQINTGYTLFIDMKRRGFTPIPSTWTIMFQGLARRAAKSDGKFSEQFLGRVSSAYTQFIKVLGDLEDNRHFQVTDFNIPFNAYLDLLLELGRHQELYDVFRSMEDYAPLKADGFTYSTVLRCILKRPDVPWKGETGEVKEIRDAVLARKVWDQIRAPRNGTPVLVDSHLISAILRIMTASPRLTDQQYGLDLVEEYLGLIKPGTLSPSEGSKIARGKNGQPLALTSYSFHLALLLAASMRRFRYILHYIQQVQDSPWAPHILNTGHLNLAINAHAELAVAKGSTDVQEAFELIEWMYRMEALDPKAWRGILPNQDTYTAMFRACWKGNDYNSARKGFSRMSGYDDADFVTSSEPKPRSVVMGRSFLPDAHAMSCLVRSSLSKERNISHALEIVRHIGLPHFFPGSNVPSGDREHSTKGSRHTQRTQAFYRAKLAEAILSAIDRGGPDLPFEQKWLDHTAKVCERTKMDFDQNWKLGPALREWMGESIDRENSAELLGDQ</sequence>
<keyword evidence="1" id="KW-0677">Repeat</keyword>
<name>M5GC14_DACPD</name>
<dbReference type="PANTHER" id="PTHR47941">
    <property type="entry name" value="PENTATRICOPEPTIDE REPEAT-CONTAINING PROTEIN 3, MITOCHONDRIAL"/>
    <property type="match status" value="1"/>
</dbReference>
<evidence type="ECO:0000313" key="4">
    <source>
        <dbReference type="Proteomes" id="UP000030653"/>
    </source>
</evidence>
<dbReference type="InterPro" id="IPR002885">
    <property type="entry name" value="PPR_rpt"/>
</dbReference>
<feature type="region of interest" description="Disordered" evidence="2">
    <location>
        <begin position="1"/>
        <end position="80"/>
    </location>
</feature>
<protein>
    <recommendedName>
        <fullName evidence="5">Pentacotripeptide-repeat region of PRORP domain-containing protein</fullName>
    </recommendedName>
</protein>
<dbReference type="InterPro" id="IPR011990">
    <property type="entry name" value="TPR-like_helical_dom_sf"/>
</dbReference>
<proteinExistence type="predicted"/>
<reference evidence="3 4" key="1">
    <citation type="journal article" date="2012" name="Science">
        <title>The Paleozoic origin of enzymatic lignin decomposition reconstructed from 31 fungal genomes.</title>
        <authorList>
            <person name="Floudas D."/>
            <person name="Binder M."/>
            <person name="Riley R."/>
            <person name="Barry K."/>
            <person name="Blanchette R.A."/>
            <person name="Henrissat B."/>
            <person name="Martinez A.T."/>
            <person name="Otillar R."/>
            <person name="Spatafora J.W."/>
            <person name="Yadav J.S."/>
            <person name="Aerts A."/>
            <person name="Benoit I."/>
            <person name="Boyd A."/>
            <person name="Carlson A."/>
            <person name="Copeland A."/>
            <person name="Coutinho P.M."/>
            <person name="de Vries R.P."/>
            <person name="Ferreira P."/>
            <person name="Findley K."/>
            <person name="Foster B."/>
            <person name="Gaskell J."/>
            <person name="Glotzer D."/>
            <person name="Gorecki P."/>
            <person name="Heitman J."/>
            <person name="Hesse C."/>
            <person name="Hori C."/>
            <person name="Igarashi K."/>
            <person name="Jurgens J.A."/>
            <person name="Kallen N."/>
            <person name="Kersten P."/>
            <person name="Kohler A."/>
            <person name="Kuees U."/>
            <person name="Kumar T.K.A."/>
            <person name="Kuo A."/>
            <person name="LaButti K."/>
            <person name="Larrondo L.F."/>
            <person name="Lindquist E."/>
            <person name="Ling A."/>
            <person name="Lombard V."/>
            <person name="Lucas S."/>
            <person name="Lundell T."/>
            <person name="Martin R."/>
            <person name="McLaughlin D.J."/>
            <person name="Morgenstern I."/>
            <person name="Morin E."/>
            <person name="Murat C."/>
            <person name="Nagy L.G."/>
            <person name="Nolan M."/>
            <person name="Ohm R.A."/>
            <person name="Patyshakuliyeva A."/>
            <person name="Rokas A."/>
            <person name="Ruiz-Duenas F.J."/>
            <person name="Sabat G."/>
            <person name="Salamov A."/>
            <person name="Samejima M."/>
            <person name="Schmutz J."/>
            <person name="Slot J.C."/>
            <person name="St John F."/>
            <person name="Stenlid J."/>
            <person name="Sun H."/>
            <person name="Sun S."/>
            <person name="Syed K."/>
            <person name="Tsang A."/>
            <person name="Wiebenga A."/>
            <person name="Young D."/>
            <person name="Pisabarro A."/>
            <person name="Eastwood D.C."/>
            <person name="Martin F."/>
            <person name="Cullen D."/>
            <person name="Grigoriev I.V."/>
            <person name="Hibbett D.S."/>
        </authorList>
    </citation>
    <scope>NUCLEOTIDE SEQUENCE [LARGE SCALE GENOMIC DNA]</scope>
    <source>
        <strain evidence="3 4">DJM-731 SS1</strain>
    </source>
</reference>
<evidence type="ECO:0000256" key="1">
    <source>
        <dbReference type="ARBA" id="ARBA00022737"/>
    </source>
</evidence>
<evidence type="ECO:0008006" key="5">
    <source>
        <dbReference type="Google" id="ProtNLM"/>
    </source>
</evidence>
<evidence type="ECO:0000313" key="3">
    <source>
        <dbReference type="EMBL" id="EJU06554.1"/>
    </source>
</evidence>
<dbReference type="HOGENOM" id="CLU_026239_0_0_1"/>
<gene>
    <name evidence="3" type="ORF">DACRYDRAFT_103501</name>
</gene>
<dbReference type="OrthoDB" id="185373at2759"/>
<feature type="compositionally biased region" description="Basic and acidic residues" evidence="2">
    <location>
        <begin position="1"/>
        <end position="35"/>
    </location>
</feature>
<accession>M5GC14</accession>
<dbReference type="RefSeq" id="XP_040633448.1">
    <property type="nucleotide sequence ID" value="XM_040767766.1"/>
</dbReference>
<dbReference type="STRING" id="1858805.M5GC14"/>
<keyword evidence="4" id="KW-1185">Reference proteome</keyword>
<dbReference type="OMA" id="LYIDMKR"/>
<dbReference type="Gene3D" id="1.25.40.10">
    <property type="entry name" value="Tetratricopeptide repeat domain"/>
    <property type="match status" value="2"/>
</dbReference>
<dbReference type="Pfam" id="PF13041">
    <property type="entry name" value="PPR_2"/>
    <property type="match status" value="1"/>
</dbReference>
<dbReference type="AlphaFoldDB" id="M5GC14"/>